<sequence>MGRKGDISFVITNRLIRYAERRNNLKSVGDHVGEVEIPLGIIEKGIIKDEQEFKLIITDLVQRNNWEGRKLAFTLPSKLAHLYQLYKSKVKDRESLLIVNQWSRDNPSYGKQRDTSSLLVYSYYLHHIQSYTALLNQSKVHAIRADVAPQAVYRLYQERVSYIPSDVLVVYWNKDGLTMTTYYLGQAVYTKHWDMEDKTYLPGLFKKYYTEMLFNQETIAFGQVILSGDVDYLSEVYTEIRENIRSPIYVYGNQFIPTKFMDVIGVSMW</sequence>
<dbReference type="Proteomes" id="UP000000822">
    <property type="component" value="Chromosome"/>
</dbReference>
<dbReference type="HOGENOM" id="CLU_1033786_0_0_9"/>
<name>Q8EPC5_OCEIH</name>
<dbReference type="EMBL" id="BA000028">
    <property type="protein sequence ID" value="BAC14141.1"/>
    <property type="molecule type" value="Genomic_DNA"/>
</dbReference>
<dbReference type="RefSeq" id="WP_011066579.1">
    <property type="nucleotide sequence ID" value="NC_004193.1"/>
</dbReference>
<dbReference type="eggNOG" id="COG4972">
    <property type="taxonomic scope" value="Bacteria"/>
</dbReference>
<dbReference type="OrthoDB" id="2690797at2"/>
<gene>
    <name evidence="1" type="ordered locus">OB2185</name>
</gene>
<dbReference type="KEGG" id="oih:OB2185"/>
<evidence type="ECO:0000313" key="1">
    <source>
        <dbReference type="EMBL" id="BAC14141.1"/>
    </source>
</evidence>
<keyword evidence="2" id="KW-1185">Reference proteome</keyword>
<protein>
    <submittedName>
        <fullName evidence="1">Uncharacterized protein</fullName>
    </submittedName>
</protein>
<organism evidence="1 2">
    <name type="scientific">Oceanobacillus iheyensis (strain DSM 14371 / CIP 107618 / JCM 11309 / KCTC 3954 / HTE831)</name>
    <dbReference type="NCBI Taxonomy" id="221109"/>
    <lineage>
        <taxon>Bacteria</taxon>
        <taxon>Bacillati</taxon>
        <taxon>Bacillota</taxon>
        <taxon>Bacilli</taxon>
        <taxon>Bacillales</taxon>
        <taxon>Bacillaceae</taxon>
        <taxon>Oceanobacillus</taxon>
    </lineage>
</organism>
<accession>Q8EPC5</accession>
<dbReference type="AlphaFoldDB" id="Q8EPC5"/>
<reference evidence="1 2" key="1">
    <citation type="journal article" date="2001" name="FEMS Microbiol. Lett.">
        <title>Oceanobacillus iheyensis gen. nov., sp. nov., a deep-sea extremely halotolerant and alkaliphilic species isolated from a depth of 1050 m on the Iheya Ridge.</title>
        <authorList>
            <person name="Lu J."/>
            <person name="Nogi Y."/>
            <person name="Takami H."/>
        </authorList>
    </citation>
    <scope>NUCLEOTIDE SEQUENCE [LARGE SCALE GENOMIC DNA]</scope>
    <source>
        <strain evidence="2">DSM 14371 / CIP 107618 / JCM 11309 / KCTC 3954 / HTE831</strain>
    </source>
</reference>
<reference evidence="1 2" key="2">
    <citation type="journal article" date="2002" name="Nucleic Acids Res.">
        <title>Genome sequence of Oceanobacillus iheyensis isolated from the Iheya Ridge and its unexpected adaptive capabilities to extreme environments.</title>
        <authorList>
            <person name="Takami H."/>
            <person name="Takaki Y."/>
            <person name="Uchiyama I."/>
        </authorList>
    </citation>
    <scope>NUCLEOTIDE SEQUENCE [LARGE SCALE GENOMIC DNA]</scope>
    <source>
        <strain evidence="2">DSM 14371 / CIP 107618 / JCM 11309 / KCTC 3954 / HTE831</strain>
    </source>
</reference>
<proteinExistence type="predicted"/>
<dbReference type="STRING" id="221109.gene:10734433"/>
<evidence type="ECO:0000313" key="2">
    <source>
        <dbReference type="Proteomes" id="UP000000822"/>
    </source>
</evidence>
<dbReference type="Gene3D" id="3.30.420.40">
    <property type="match status" value="1"/>
</dbReference>